<accession>A0ABW3C999</accession>
<dbReference type="Pfam" id="PF13193">
    <property type="entry name" value="AMP-binding_C"/>
    <property type="match status" value="1"/>
</dbReference>
<dbReference type="EMBL" id="JBHTIR010000247">
    <property type="protein sequence ID" value="MFD0851083.1"/>
    <property type="molecule type" value="Genomic_DNA"/>
</dbReference>
<evidence type="ECO:0000259" key="3">
    <source>
        <dbReference type="Pfam" id="PF13193"/>
    </source>
</evidence>
<organism evidence="4 5">
    <name type="scientific">Actinomadura adrarensis</name>
    <dbReference type="NCBI Taxonomy" id="1819600"/>
    <lineage>
        <taxon>Bacteria</taxon>
        <taxon>Bacillati</taxon>
        <taxon>Actinomycetota</taxon>
        <taxon>Actinomycetes</taxon>
        <taxon>Streptosporangiales</taxon>
        <taxon>Thermomonosporaceae</taxon>
        <taxon>Actinomadura</taxon>
    </lineage>
</organism>
<reference evidence="5" key="1">
    <citation type="journal article" date="2019" name="Int. J. Syst. Evol. Microbiol.">
        <title>The Global Catalogue of Microorganisms (GCM) 10K type strain sequencing project: providing services to taxonomists for standard genome sequencing and annotation.</title>
        <authorList>
            <consortium name="The Broad Institute Genomics Platform"/>
            <consortium name="The Broad Institute Genome Sequencing Center for Infectious Disease"/>
            <person name="Wu L."/>
            <person name="Ma J."/>
        </authorList>
    </citation>
    <scope>NUCLEOTIDE SEQUENCE [LARGE SCALE GENOMIC DNA]</scope>
    <source>
        <strain evidence="5">JCM 31696</strain>
    </source>
</reference>
<evidence type="ECO:0000256" key="1">
    <source>
        <dbReference type="ARBA" id="ARBA00006432"/>
    </source>
</evidence>
<evidence type="ECO:0000313" key="4">
    <source>
        <dbReference type="EMBL" id="MFD0851083.1"/>
    </source>
</evidence>
<evidence type="ECO:0000256" key="2">
    <source>
        <dbReference type="ARBA" id="ARBA00022598"/>
    </source>
</evidence>
<dbReference type="PANTHER" id="PTHR43201:SF5">
    <property type="entry name" value="MEDIUM-CHAIN ACYL-COA LIGASE ACSF2, MITOCHONDRIAL"/>
    <property type="match status" value="1"/>
</dbReference>
<dbReference type="InterPro" id="IPR045851">
    <property type="entry name" value="AMP-bd_C_sf"/>
</dbReference>
<feature type="non-terminal residue" evidence="4">
    <location>
        <position position="1"/>
    </location>
</feature>
<name>A0ABW3C999_9ACTN</name>
<comment type="similarity">
    <text evidence="1">Belongs to the ATP-dependent AMP-binding enzyme family.</text>
</comment>
<evidence type="ECO:0000313" key="5">
    <source>
        <dbReference type="Proteomes" id="UP001597083"/>
    </source>
</evidence>
<comment type="caution">
    <text evidence="4">The sequence shown here is derived from an EMBL/GenBank/DDBJ whole genome shotgun (WGS) entry which is preliminary data.</text>
</comment>
<sequence>CVAGVPDERLGEVPVAWIRPTPGDRPAPEALRGFARERLAGYKVPVEIRFVDGFPRNEIGKVLRRELVANRSRQGRSVQEM</sequence>
<feature type="domain" description="AMP-binding enzyme C-terminal" evidence="3">
    <location>
        <begin position="1"/>
        <end position="61"/>
    </location>
</feature>
<gene>
    <name evidence="4" type="ORF">ACFQ07_02535</name>
</gene>
<dbReference type="InterPro" id="IPR025110">
    <property type="entry name" value="AMP-bd_C"/>
</dbReference>
<keyword evidence="2" id="KW-0436">Ligase</keyword>
<dbReference type="PANTHER" id="PTHR43201">
    <property type="entry name" value="ACYL-COA SYNTHETASE"/>
    <property type="match status" value="1"/>
</dbReference>
<dbReference type="Proteomes" id="UP001597083">
    <property type="component" value="Unassembled WGS sequence"/>
</dbReference>
<protein>
    <recommendedName>
        <fullName evidence="3">AMP-binding enzyme C-terminal domain-containing protein</fullName>
    </recommendedName>
</protein>
<dbReference type="SUPFAM" id="SSF56801">
    <property type="entry name" value="Acetyl-CoA synthetase-like"/>
    <property type="match status" value="1"/>
</dbReference>
<keyword evidence="5" id="KW-1185">Reference proteome</keyword>
<dbReference type="Gene3D" id="3.30.300.30">
    <property type="match status" value="1"/>
</dbReference>
<proteinExistence type="inferred from homology"/>